<dbReference type="AlphaFoldDB" id="A0A2W5TBS0"/>
<gene>
    <name evidence="2" type="ORF">DI536_15735</name>
</gene>
<evidence type="ECO:0000313" key="2">
    <source>
        <dbReference type="EMBL" id="PZR12352.1"/>
    </source>
</evidence>
<comment type="caution">
    <text evidence="2">The sequence shown here is derived from an EMBL/GenBank/DDBJ whole genome shotgun (WGS) entry which is preliminary data.</text>
</comment>
<feature type="signal peptide" evidence="1">
    <location>
        <begin position="1"/>
        <end position="27"/>
    </location>
</feature>
<reference evidence="2 3" key="1">
    <citation type="submission" date="2017-08" db="EMBL/GenBank/DDBJ databases">
        <title>Infants hospitalized years apart are colonized by the same room-sourced microbial strains.</title>
        <authorList>
            <person name="Brooks B."/>
            <person name="Olm M.R."/>
            <person name="Firek B.A."/>
            <person name="Baker R."/>
            <person name="Thomas B.C."/>
            <person name="Morowitz M.J."/>
            <person name="Banfield J.F."/>
        </authorList>
    </citation>
    <scope>NUCLEOTIDE SEQUENCE [LARGE SCALE GENOMIC DNA]</scope>
    <source>
        <strain evidence="2">S2_003_000_R2_14</strain>
    </source>
</reference>
<sequence length="256" mass="27732">MKKTLTIGALAFLGLSSCVKSSSPAMADLRALDKEGSKKELVDRLGLVPPSERDDEWFDIAQRGSAAYLKEVKVEEGRGETALGEAEALLEKFPKLGTSQQFMAARLELGIRAFKNSYGSYRHAGGPNPWVAKQVEFIEKDTVTKDGPSRLAKEVVLGRLIPITAYPLFLVATKRDEAAACADPTFTPVFVASITDGAWLEESQKLLSGPCAAKKADLKAAFKVAERTTEEKRGLCKVLATEADMKADCDSVKAPY</sequence>
<evidence type="ECO:0000256" key="1">
    <source>
        <dbReference type="SAM" id="SignalP"/>
    </source>
</evidence>
<proteinExistence type="predicted"/>
<protein>
    <recommendedName>
        <fullName evidence="4">Lipoprotein</fullName>
    </recommendedName>
</protein>
<dbReference type="EMBL" id="QFQP01000012">
    <property type="protein sequence ID" value="PZR12352.1"/>
    <property type="molecule type" value="Genomic_DNA"/>
</dbReference>
<evidence type="ECO:0008006" key="4">
    <source>
        <dbReference type="Google" id="ProtNLM"/>
    </source>
</evidence>
<evidence type="ECO:0000313" key="3">
    <source>
        <dbReference type="Proteomes" id="UP000249061"/>
    </source>
</evidence>
<organism evidence="2 3">
    <name type="scientific">Archangium gephyra</name>
    <dbReference type="NCBI Taxonomy" id="48"/>
    <lineage>
        <taxon>Bacteria</taxon>
        <taxon>Pseudomonadati</taxon>
        <taxon>Myxococcota</taxon>
        <taxon>Myxococcia</taxon>
        <taxon>Myxococcales</taxon>
        <taxon>Cystobacterineae</taxon>
        <taxon>Archangiaceae</taxon>
        <taxon>Archangium</taxon>
    </lineage>
</organism>
<keyword evidence="1" id="KW-0732">Signal</keyword>
<name>A0A2W5TBS0_9BACT</name>
<dbReference type="Proteomes" id="UP000249061">
    <property type="component" value="Unassembled WGS sequence"/>
</dbReference>
<feature type="chain" id="PRO_5016000264" description="Lipoprotein" evidence="1">
    <location>
        <begin position="28"/>
        <end position="256"/>
    </location>
</feature>
<accession>A0A2W5TBS0</accession>
<dbReference type="PROSITE" id="PS51257">
    <property type="entry name" value="PROKAR_LIPOPROTEIN"/>
    <property type="match status" value="1"/>
</dbReference>